<sequence length="143" mass="15892">MGTGARVFYAIGTFLALMAVFYIISTAWIGEDAWLFGTEWVGSVALVLATALCFMLAVYLDFTERRMDIVPEDWEEAEIEDGAGVLGFFSPSSIWPLAMAGAIFFLGLGIAFYQLWLIAFGAVFLIWATTQLNLQYGIPREKH</sequence>
<dbReference type="AlphaFoldDB" id="A0A0K1R9E2"/>
<evidence type="ECO:0000256" key="9">
    <source>
        <dbReference type="ARBA" id="ARBA00047816"/>
    </source>
</evidence>
<evidence type="ECO:0000256" key="10">
    <source>
        <dbReference type="PIRNR" id="PIRNR017385"/>
    </source>
</evidence>
<reference evidence="11 12" key="1">
    <citation type="submission" date="2015-08" db="EMBL/GenBank/DDBJ databases">
        <authorList>
            <person name="Babu N.S."/>
            <person name="Beckwith C.J."/>
            <person name="Beseler K.G."/>
            <person name="Brison A."/>
            <person name="Carone J.V."/>
            <person name="Caskin T.P."/>
            <person name="Diamond M."/>
            <person name="Durham M.E."/>
            <person name="Foxe J.M."/>
            <person name="Go M."/>
            <person name="Henderson B.A."/>
            <person name="Jones I.B."/>
            <person name="McGettigan J.A."/>
            <person name="Micheletti S.J."/>
            <person name="Nasrallah M.E."/>
            <person name="Ortiz D."/>
            <person name="Piller C.R."/>
            <person name="Privatt S.R."/>
            <person name="Schneider S.L."/>
            <person name="Sharp S."/>
            <person name="Smith T.C."/>
            <person name="Stanton J.D."/>
            <person name="Ullery H.E."/>
            <person name="Wilson R.J."/>
            <person name="Serrano M.G."/>
            <person name="Buck G."/>
            <person name="Lee V."/>
            <person name="Wang Y."/>
            <person name="Carvalho R."/>
            <person name="Voegtly L."/>
            <person name="Shi R."/>
            <person name="Duckworth R."/>
            <person name="Johnson A."/>
            <person name="Loviza R."/>
            <person name="Walstead R."/>
            <person name="Shah Z."/>
            <person name="Kiflezghi M."/>
            <person name="Wade K."/>
            <person name="Ball S.L."/>
            <person name="Bradley K.W."/>
            <person name="Asai D.J."/>
            <person name="Bowman C.A."/>
            <person name="Russell D.A."/>
            <person name="Pope W.H."/>
            <person name="Jacobs-Sera D."/>
            <person name="Hendrix R.W."/>
            <person name="Hatfull G.F."/>
        </authorList>
    </citation>
    <scope>NUCLEOTIDE SEQUENCE [LARGE SCALE GENOMIC DNA]</scope>
    <source>
        <strain evidence="11 12">PUDD_83A45</strain>
    </source>
</reference>
<evidence type="ECO:0000256" key="5">
    <source>
        <dbReference type="ARBA" id="ARBA00022692"/>
    </source>
</evidence>
<evidence type="ECO:0000256" key="3">
    <source>
        <dbReference type="ARBA" id="ARBA00006870"/>
    </source>
</evidence>
<protein>
    <recommendedName>
        <fullName evidence="10">Cytochrome c oxidase polypeptide 4</fullName>
        <ecNumber evidence="10">7.1.1.9</ecNumber>
    </recommendedName>
    <alternativeName>
        <fullName evidence="10">Cytochrome aa3 subunit 4</fullName>
    </alternativeName>
    <alternativeName>
        <fullName evidence="10">Cytochrome c oxidase polypeptide IV</fullName>
    </alternativeName>
</protein>
<keyword evidence="8 10" id="KW-0472">Membrane</keyword>
<gene>
    <name evidence="11" type="ORF">AK829_01425</name>
</gene>
<name>A0A0K1R9E2_9CORY</name>
<comment type="subcellular location">
    <subcellularLocation>
        <location evidence="2">Cell membrane</location>
        <topology evidence="2">Multi-pass membrane protein</topology>
    </subcellularLocation>
</comment>
<evidence type="ECO:0000313" key="12">
    <source>
        <dbReference type="Proteomes" id="UP000060016"/>
    </source>
</evidence>
<dbReference type="GO" id="GO:0022900">
    <property type="term" value="P:electron transport chain"/>
    <property type="evidence" value="ECO:0007669"/>
    <property type="project" value="InterPro"/>
</dbReference>
<evidence type="ECO:0000256" key="7">
    <source>
        <dbReference type="ARBA" id="ARBA00022989"/>
    </source>
</evidence>
<evidence type="ECO:0000313" key="11">
    <source>
        <dbReference type="EMBL" id="AKV58047.1"/>
    </source>
</evidence>
<dbReference type="PATRIC" id="fig|156976.3.peg.276"/>
<evidence type="ECO:0000256" key="8">
    <source>
        <dbReference type="ARBA" id="ARBA00023136"/>
    </source>
</evidence>
<keyword evidence="6 10" id="KW-1278">Translocase</keyword>
<accession>A0A0K1R9E2</accession>
<comment type="function">
    <text evidence="1 10">Part of cytochrome c oxidase, its function is unknown.</text>
</comment>
<keyword evidence="12" id="KW-1185">Reference proteome</keyword>
<evidence type="ECO:0000256" key="4">
    <source>
        <dbReference type="ARBA" id="ARBA00022475"/>
    </source>
</evidence>
<keyword evidence="7" id="KW-1133">Transmembrane helix</keyword>
<evidence type="ECO:0000256" key="1">
    <source>
        <dbReference type="ARBA" id="ARBA00002536"/>
    </source>
</evidence>
<dbReference type="EMBL" id="CP012342">
    <property type="protein sequence ID" value="AKV58047.1"/>
    <property type="molecule type" value="Genomic_DNA"/>
</dbReference>
<proteinExistence type="inferred from homology"/>
<dbReference type="RefSeq" id="WP_052203599.1">
    <property type="nucleotide sequence ID" value="NZ_CALUAC010000002.1"/>
</dbReference>
<dbReference type="EC" id="7.1.1.9" evidence="10"/>
<dbReference type="KEGG" id="crie:AK829_01425"/>
<dbReference type="GO" id="GO:0005886">
    <property type="term" value="C:plasma membrane"/>
    <property type="evidence" value="ECO:0007669"/>
    <property type="project" value="UniProtKB-SubCell"/>
</dbReference>
<dbReference type="PIRSF" id="PIRSF017385">
    <property type="entry name" value="CtaF"/>
    <property type="match status" value="1"/>
</dbReference>
<dbReference type="STRING" id="156976.AK829_01425"/>
<keyword evidence="4 10" id="KW-1003">Cell membrane</keyword>
<dbReference type="GO" id="GO:0004129">
    <property type="term" value="F:cytochrome-c oxidase activity"/>
    <property type="evidence" value="ECO:0007669"/>
    <property type="project" value="UniProtKB-EC"/>
</dbReference>
<evidence type="ECO:0000256" key="2">
    <source>
        <dbReference type="ARBA" id="ARBA00004651"/>
    </source>
</evidence>
<comment type="subunit">
    <text evidence="10">Associates with subunits I, II and III to form cytochrome c oxidase.</text>
</comment>
<keyword evidence="5" id="KW-0812">Transmembrane</keyword>
<organism evidence="11 12">
    <name type="scientific">Corynebacterium riegelii</name>
    <dbReference type="NCBI Taxonomy" id="156976"/>
    <lineage>
        <taxon>Bacteria</taxon>
        <taxon>Bacillati</taxon>
        <taxon>Actinomycetota</taxon>
        <taxon>Actinomycetes</taxon>
        <taxon>Mycobacteriales</taxon>
        <taxon>Corynebacteriaceae</taxon>
        <taxon>Corynebacterium</taxon>
    </lineage>
</organism>
<dbReference type="Pfam" id="PF12270">
    <property type="entry name" value="Cyt_c_ox_IV"/>
    <property type="match status" value="1"/>
</dbReference>
<dbReference type="InterPro" id="IPR021050">
    <property type="entry name" value="Cyt_c_oxidase_su4_actinobac"/>
</dbReference>
<evidence type="ECO:0000256" key="6">
    <source>
        <dbReference type="ARBA" id="ARBA00022967"/>
    </source>
</evidence>
<comment type="catalytic activity">
    <reaction evidence="9 10">
        <text>4 Fe(II)-[cytochrome c] + O2 + 8 H(+)(in) = 4 Fe(III)-[cytochrome c] + 2 H2O + 4 H(+)(out)</text>
        <dbReference type="Rhea" id="RHEA:11436"/>
        <dbReference type="Rhea" id="RHEA-COMP:10350"/>
        <dbReference type="Rhea" id="RHEA-COMP:14399"/>
        <dbReference type="ChEBI" id="CHEBI:15377"/>
        <dbReference type="ChEBI" id="CHEBI:15378"/>
        <dbReference type="ChEBI" id="CHEBI:15379"/>
        <dbReference type="ChEBI" id="CHEBI:29033"/>
        <dbReference type="ChEBI" id="CHEBI:29034"/>
        <dbReference type="EC" id="7.1.1.9"/>
    </reaction>
</comment>
<dbReference type="Proteomes" id="UP000060016">
    <property type="component" value="Chromosome"/>
</dbReference>
<comment type="similarity">
    <text evidence="3 10">Belongs to the cytochrome c oxidase bacterial subunit CtaF family.</text>
</comment>